<dbReference type="PANTHER" id="PTHR36041">
    <property type="entry name" value="SUCCINATE DEHYDROGENASE SUBUNIT 7A, MITOCHONDRIAL-RELATED"/>
    <property type="match status" value="1"/>
</dbReference>
<evidence type="ECO:0000313" key="2">
    <source>
        <dbReference type="RefSeq" id="XP_021848446.2"/>
    </source>
</evidence>
<organism evidence="1 2">
    <name type="scientific">Spinacia oleracea</name>
    <name type="common">Spinach</name>
    <dbReference type="NCBI Taxonomy" id="3562"/>
    <lineage>
        <taxon>Eukaryota</taxon>
        <taxon>Viridiplantae</taxon>
        <taxon>Streptophyta</taxon>
        <taxon>Embryophyta</taxon>
        <taxon>Tracheophyta</taxon>
        <taxon>Spermatophyta</taxon>
        <taxon>Magnoliopsida</taxon>
        <taxon>eudicotyledons</taxon>
        <taxon>Gunneridae</taxon>
        <taxon>Pentapetalae</taxon>
        <taxon>Caryophyllales</taxon>
        <taxon>Chenopodiaceae</taxon>
        <taxon>Chenopodioideae</taxon>
        <taxon>Anserineae</taxon>
        <taxon>Spinacia</taxon>
    </lineage>
</organism>
<reference evidence="1" key="1">
    <citation type="journal article" date="2021" name="Nat. Commun.">
        <title>Genomic analyses provide insights into spinach domestication and the genetic basis of agronomic traits.</title>
        <authorList>
            <person name="Cai X."/>
            <person name="Sun X."/>
            <person name="Xu C."/>
            <person name="Sun H."/>
            <person name="Wang X."/>
            <person name="Ge C."/>
            <person name="Zhang Z."/>
            <person name="Wang Q."/>
            <person name="Fei Z."/>
            <person name="Jiao C."/>
            <person name="Wang Q."/>
        </authorList>
    </citation>
    <scope>NUCLEOTIDE SEQUENCE [LARGE SCALE GENOMIC DNA]</scope>
    <source>
        <strain evidence="1">cv. Varoflay</strain>
    </source>
</reference>
<proteinExistence type="predicted"/>
<dbReference type="GO" id="GO:0045273">
    <property type="term" value="C:respiratory chain complex II (succinate dehydrogenase)"/>
    <property type="evidence" value="ECO:0007669"/>
    <property type="project" value="InterPro"/>
</dbReference>
<name>A0A9R0IFY6_SPIOL</name>
<accession>A0A9R0IFY6</accession>
<sequence length="96" mass="10935">MASFLKSSVLSHLRSHPQRTDNLFAQPSRNFHIELGEREKDLLEKDAALNRFKSSTQSVKQIKKVGNVLKIIVVAGCCYEIFVRFTVRGEAKKQES</sequence>
<reference evidence="2" key="2">
    <citation type="submission" date="2025-08" db="UniProtKB">
        <authorList>
            <consortium name="RefSeq"/>
        </authorList>
    </citation>
    <scope>IDENTIFICATION</scope>
    <source>
        <tissue evidence="2">Leaf</tissue>
    </source>
</reference>
<dbReference type="AlphaFoldDB" id="A0A9R0IFY6"/>
<protein>
    <submittedName>
        <fullName evidence="2">Succinate dehydrogenase subunit 7A, mitochondrial</fullName>
    </submittedName>
</protein>
<keyword evidence="1" id="KW-1185">Reference proteome</keyword>
<dbReference type="RefSeq" id="XP_021848446.2">
    <property type="nucleotide sequence ID" value="XM_021992754.2"/>
</dbReference>
<dbReference type="Proteomes" id="UP000813463">
    <property type="component" value="Chromosome 5"/>
</dbReference>
<gene>
    <name evidence="2" type="primary">LOC110788113</name>
</gene>
<dbReference type="InterPro" id="IPR034573">
    <property type="entry name" value="SDH7"/>
</dbReference>
<dbReference type="PANTHER" id="PTHR36041:SF2">
    <property type="entry name" value="SUCCINATE DEHYDROGENASE SUBUNIT 7A, MITOCHONDRIAL-RELATED"/>
    <property type="match status" value="1"/>
</dbReference>
<dbReference type="KEGG" id="soe:110788113"/>
<evidence type="ECO:0000313" key="1">
    <source>
        <dbReference type="Proteomes" id="UP000813463"/>
    </source>
</evidence>
<dbReference type="GeneID" id="110788113"/>